<dbReference type="PANTHER" id="PTHR11019">
    <property type="entry name" value="HTH-TYPE TRANSCRIPTIONAL REGULATOR NIMR"/>
    <property type="match status" value="1"/>
</dbReference>
<evidence type="ECO:0000256" key="2">
    <source>
        <dbReference type="ARBA" id="ARBA00023015"/>
    </source>
</evidence>
<dbReference type="SUPFAM" id="SSF51182">
    <property type="entry name" value="RmlC-like cupins"/>
    <property type="match status" value="1"/>
</dbReference>
<protein>
    <recommendedName>
        <fullName evidence="6">Arabinose operon regulatory protein</fullName>
    </recommendedName>
</protein>
<dbReference type="InterPro" id="IPR009057">
    <property type="entry name" value="Homeodomain-like_sf"/>
</dbReference>
<dbReference type="EMBL" id="VHQI01000003">
    <property type="protein sequence ID" value="TPW43058.1"/>
    <property type="molecule type" value="Genomic_DNA"/>
</dbReference>
<evidence type="ECO:0000256" key="4">
    <source>
        <dbReference type="ARBA" id="ARBA00023159"/>
    </source>
</evidence>
<keyword evidence="1" id="KW-0678">Repressor</keyword>
<dbReference type="GO" id="GO:0043565">
    <property type="term" value="F:sequence-specific DNA binding"/>
    <property type="evidence" value="ECO:0007669"/>
    <property type="project" value="InterPro"/>
</dbReference>
<evidence type="ECO:0000256" key="1">
    <source>
        <dbReference type="ARBA" id="ARBA00022491"/>
    </source>
</evidence>
<dbReference type="InterPro" id="IPR014710">
    <property type="entry name" value="RmlC-like_jellyroll"/>
</dbReference>
<dbReference type="GO" id="GO:0003700">
    <property type="term" value="F:DNA-binding transcription factor activity"/>
    <property type="evidence" value="ECO:0007669"/>
    <property type="project" value="InterPro"/>
</dbReference>
<evidence type="ECO:0000256" key="3">
    <source>
        <dbReference type="ARBA" id="ARBA00023125"/>
    </source>
</evidence>
<dbReference type="SMART" id="SM00342">
    <property type="entry name" value="HTH_ARAC"/>
    <property type="match status" value="1"/>
</dbReference>
<dbReference type="SUPFAM" id="SSF46689">
    <property type="entry name" value="Homeodomain-like"/>
    <property type="match status" value="1"/>
</dbReference>
<evidence type="ECO:0000259" key="7">
    <source>
        <dbReference type="PROSITE" id="PS01124"/>
    </source>
</evidence>
<keyword evidence="2" id="KW-0805">Transcription regulation</keyword>
<proteinExistence type="predicted"/>
<dbReference type="InterPro" id="IPR003313">
    <property type="entry name" value="AraC-bd"/>
</dbReference>
<dbReference type="OrthoDB" id="5949386at2"/>
<name>A0A506VBY4_9GAMM</name>
<dbReference type="AlphaFoldDB" id="A0A506VBY4"/>
<evidence type="ECO:0000256" key="6">
    <source>
        <dbReference type="ARBA" id="ARBA00044978"/>
    </source>
</evidence>
<evidence type="ECO:0000256" key="5">
    <source>
        <dbReference type="ARBA" id="ARBA00023163"/>
    </source>
</evidence>
<dbReference type="PRINTS" id="PR00032">
    <property type="entry name" value="HTHARAC"/>
</dbReference>
<comment type="caution">
    <text evidence="8">The sequence shown here is derived from an EMBL/GenBank/DDBJ whole genome shotgun (WGS) entry which is preliminary data.</text>
</comment>
<dbReference type="InterPro" id="IPR020449">
    <property type="entry name" value="Tscrpt_reg_AraC-type_HTH"/>
</dbReference>
<dbReference type="Gene3D" id="2.60.120.10">
    <property type="entry name" value="Jelly Rolls"/>
    <property type="match status" value="1"/>
</dbReference>
<keyword evidence="3" id="KW-0238">DNA-binding</keyword>
<dbReference type="InterPro" id="IPR018062">
    <property type="entry name" value="HTH_AraC-typ_CS"/>
</dbReference>
<dbReference type="Pfam" id="PF02311">
    <property type="entry name" value="AraC_binding"/>
    <property type="match status" value="1"/>
</dbReference>
<sequence>MRNVHIDDYDGIDREVVATGNDYPGGYRLPEHRHRRAQLLYGATGLMHVYTRSGSWTVPPQHAVWIPPQTAHSVTFIGVTTRSLYIEPASAGRLQMGDRCKIITVSPLLRQLLIEAVALTPRYNSRRDRLLVALLLQELAAMPARDFELPLPQHAALLARCQRFLAAPSIHDSAAAWADALFMSASTFRRRFLQQTGMSFSTWRQRACVVSALSQLVAGKSVNEVALSLGYDSGSSFSTMFRRVTGQSPSSYRPAALRD</sequence>
<dbReference type="PROSITE" id="PS01124">
    <property type="entry name" value="HTH_ARAC_FAMILY_2"/>
    <property type="match status" value="1"/>
</dbReference>
<feature type="domain" description="HTH araC/xylS-type" evidence="7">
    <location>
        <begin position="178"/>
        <end position="255"/>
    </location>
</feature>
<organism evidence="8 9">
    <name type="scientific">Mixta tenebrionis</name>
    <dbReference type="NCBI Taxonomy" id="2562439"/>
    <lineage>
        <taxon>Bacteria</taxon>
        <taxon>Pseudomonadati</taxon>
        <taxon>Pseudomonadota</taxon>
        <taxon>Gammaproteobacteria</taxon>
        <taxon>Enterobacterales</taxon>
        <taxon>Erwiniaceae</taxon>
        <taxon>Mixta</taxon>
    </lineage>
</organism>
<keyword evidence="9" id="KW-1185">Reference proteome</keyword>
<dbReference type="FunFam" id="1.10.10.60:FF:000132">
    <property type="entry name" value="AraC family transcriptional regulator"/>
    <property type="match status" value="1"/>
</dbReference>
<evidence type="ECO:0000313" key="8">
    <source>
        <dbReference type="EMBL" id="TPW43058.1"/>
    </source>
</evidence>
<accession>A0A506VBY4</accession>
<reference evidence="8 9" key="1">
    <citation type="submission" date="2019-06" db="EMBL/GenBank/DDBJ databases">
        <authorList>
            <person name="Yang Y."/>
        </authorList>
    </citation>
    <scope>NUCLEOTIDE SEQUENCE [LARGE SCALE GENOMIC DNA]</scope>
    <source>
        <strain evidence="8 9">BIT-26</strain>
    </source>
</reference>
<dbReference type="CDD" id="cd06124">
    <property type="entry name" value="cupin_NimR-like_N"/>
    <property type="match status" value="1"/>
</dbReference>
<gene>
    <name evidence="8" type="ORF">FKM52_05645</name>
</gene>
<evidence type="ECO:0000313" key="9">
    <source>
        <dbReference type="Proteomes" id="UP000319523"/>
    </source>
</evidence>
<dbReference type="Gene3D" id="1.10.10.60">
    <property type="entry name" value="Homeodomain-like"/>
    <property type="match status" value="2"/>
</dbReference>
<dbReference type="InterPro" id="IPR011051">
    <property type="entry name" value="RmlC_Cupin_sf"/>
</dbReference>
<keyword evidence="4" id="KW-0010">Activator</keyword>
<dbReference type="Proteomes" id="UP000319523">
    <property type="component" value="Unassembled WGS sequence"/>
</dbReference>
<dbReference type="InterPro" id="IPR018060">
    <property type="entry name" value="HTH_AraC"/>
</dbReference>
<dbReference type="RefSeq" id="WP_141175236.1">
    <property type="nucleotide sequence ID" value="NZ_JBHUFX010000011.1"/>
</dbReference>
<dbReference type="Pfam" id="PF12833">
    <property type="entry name" value="HTH_18"/>
    <property type="match status" value="1"/>
</dbReference>
<dbReference type="PROSITE" id="PS00041">
    <property type="entry name" value="HTH_ARAC_FAMILY_1"/>
    <property type="match status" value="1"/>
</dbReference>
<keyword evidence="5" id="KW-0804">Transcription</keyword>
<dbReference type="PANTHER" id="PTHR11019:SF159">
    <property type="entry name" value="TRANSCRIPTIONAL REGULATOR-RELATED"/>
    <property type="match status" value="1"/>
</dbReference>